<feature type="region of interest" description="Disordered" evidence="1">
    <location>
        <begin position="347"/>
        <end position="372"/>
    </location>
</feature>
<feature type="compositionally biased region" description="Gly residues" evidence="1">
    <location>
        <begin position="347"/>
        <end position="357"/>
    </location>
</feature>
<dbReference type="EMBL" id="JABXBU010000012">
    <property type="protein sequence ID" value="KAF8788554.1"/>
    <property type="molecule type" value="Genomic_DNA"/>
</dbReference>
<feature type="region of interest" description="Disordered" evidence="1">
    <location>
        <begin position="260"/>
        <end position="291"/>
    </location>
</feature>
<feature type="compositionally biased region" description="Basic and acidic residues" evidence="1">
    <location>
        <begin position="437"/>
        <end position="448"/>
    </location>
</feature>
<evidence type="ECO:0000313" key="3">
    <source>
        <dbReference type="EMBL" id="KAF8788554.1"/>
    </source>
</evidence>
<evidence type="ECO:0000256" key="2">
    <source>
        <dbReference type="SAM" id="SignalP"/>
    </source>
</evidence>
<feature type="compositionally biased region" description="Basic and acidic residues" evidence="1">
    <location>
        <begin position="359"/>
        <end position="372"/>
    </location>
</feature>
<feature type="chain" id="PRO_5035720045" evidence="2">
    <location>
        <begin position="41"/>
        <end position="818"/>
    </location>
</feature>
<feature type="compositionally biased region" description="Gly residues" evidence="1">
    <location>
        <begin position="56"/>
        <end position="65"/>
    </location>
</feature>
<feature type="signal peptide" evidence="2">
    <location>
        <begin position="1"/>
        <end position="40"/>
    </location>
</feature>
<feature type="region of interest" description="Disordered" evidence="1">
    <location>
        <begin position="740"/>
        <end position="818"/>
    </location>
</feature>
<reference evidence="3" key="1">
    <citation type="journal article" date="2020" name="bioRxiv">
        <title>Chromosome-level reference genome of the European wasp spider Argiope bruennichi: a resource for studies on range expansion and evolutionary adaptation.</title>
        <authorList>
            <person name="Sheffer M.M."/>
            <person name="Hoppe A."/>
            <person name="Krehenwinkel H."/>
            <person name="Uhl G."/>
            <person name="Kuss A.W."/>
            <person name="Jensen L."/>
            <person name="Jensen C."/>
            <person name="Gillespie R.G."/>
            <person name="Hoff K.J."/>
            <person name="Prost S."/>
        </authorList>
    </citation>
    <scope>NUCLEOTIDE SEQUENCE</scope>
</reference>
<feature type="compositionally biased region" description="Basic and acidic residues" evidence="1">
    <location>
        <begin position="660"/>
        <end position="677"/>
    </location>
</feature>
<feature type="compositionally biased region" description="Basic and acidic residues" evidence="1">
    <location>
        <begin position="806"/>
        <end position="818"/>
    </location>
</feature>
<evidence type="ECO:0000256" key="1">
    <source>
        <dbReference type="SAM" id="MobiDB-lite"/>
    </source>
</evidence>
<feature type="region of interest" description="Disordered" evidence="1">
    <location>
        <begin position="56"/>
        <end position="75"/>
    </location>
</feature>
<accession>A0A8T0FBA2</accession>
<sequence length="818" mass="84056">MDVELVQVQGQTRISGWCWSWWSRRIWWWIWSRCRCGAAARNWCLGQVWGTDFGRGAGQEPGAGGRSRSLEPAEQVDMDKELAQGQALQQLLVLELVVPAIWVVIWEEELEQVQEQGLLQELWGSSGGRWIKDDDLGQVAGAGAAAAAGAGAGGAGGYGGGYGGGAGAGAGAGAAARAFGAGGMDRKWFQFQEQALPQRLVLELVESADMVVDMEPVQEQGLVPELVEQAVMEAGAGAGAGGYGGETGLLGIWGQGGARSGKAGCRGQDQEQELVRGNPVPKGGYGRGAGAGQGAGAAAGRCRGAGGKAGGLGKGGVVQVQEGGAAAPGWAGSWGAGGNMGWNGGGGWRGVGAGAGKDPGLRRQADFGKEDPVKRSGFGHFCGAGAGEAVGAGAGGEPGGYGGRKRVGEASGALQQRAAGAGAGGERRFKRWRKRGRGLDPEPVEKGKRGAGRGRALQKGAGGGTGLGAGGFWGWIRRGAGGFCGSRSCCRSGGEKAVGWWIWRRAESRAGASWCRSRWGGKVENGQGVVPDPGVFFLAGGYGRGAGAGAGAGAAPRGWCGRGGRGRPVFRFLTVWVLGRRPGLDPEQEHSWSRSPGERGIWKKGSWCRKPVDQGDMDEELEPSRGQALLQEAVPGWWGQVDRETRAGAGQEKGPLKNGVGREERGYGGGWEKEEWSRGQGKGPLLQDRTGGARVEQGGYPEELVQVGGSAAPGGGAGVEEGGYGGLFWTRSWSRCRTRRGAGAGGKAGGFRGKERGGGAEQALQSGCAGKLGSGRNGGGKRGRGWGPGAGAKSWCRSRGEGWIGPKERVPEPGDRVG</sequence>
<name>A0A8T0FBA2_ARGBR</name>
<feature type="region of interest" description="Disordered" evidence="1">
    <location>
        <begin position="645"/>
        <end position="693"/>
    </location>
</feature>
<reference evidence="3" key="2">
    <citation type="submission" date="2020-06" db="EMBL/GenBank/DDBJ databases">
        <authorList>
            <person name="Sheffer M."/>
        </authorList>
    </citation>
    <scope>NUCLEOTIDE SEQUENCE</scope>
</reference>
<dbReference type="AlphaFoldDB" id="A0A8T0FBA2"/>
<gene>
    <name evidence="3" type="ORF">HNY73_006583</name>
</gene>
<dbReference type="Proteomes" id="UP000807504">
    <property type="component" value="Unassembled WGS sequence"/>
</dbReference>
<feature type="region of interest" description="Disordered" evidence="1">
    <location>
        <begin position="403"/>
        <end position="461"/>
    </location>
</feature>
<keyword evidence="2" id="KW-0732">Signal</keyword>
<keyword evidence="4" id="KW-1185">Reference proteome</keyword>
<comment type="caution">
    <text evidence="3">The sequence shown here is derived from an EMBL/GenBank/DDBJ whole genome shotgun (WGS) entry which is preliminary data.</text>
</comment>
<organism evidence="3 4">
    <name type="scientific">Argiope bruennichi</name>
    <name type="common">Wasp spider</name>
    <name type="synonym">Aranea bruennichi</name>
    <dbReference type="NCBI Taxonomy" id="94029"/>
    <lineage>
        <taxon>Eukaryota</taxon>
        <taxon>Metazoa</taxon>
        <taxon>Ecdysozoa</taxon>
        <taxon>Arthropoda</taxon>
        <taxon>Chelicerata</taxon>
        <taxon>Arachnida</taxon>
        <taxon>Araneae</taxon>
        <taxon>Araneomorphae</taxon>
        <taxon>Entelegynae</taxon>
        <taxon>Araneoidea</taxon>
        <taxon>Araneidae</taxon>
        <taxon>Argiope</taxon>
    </lineage>
</organism>
<feature type="compositionally biased region" description="Gly residues" evidence="1">
    <location>
        <begin position="742"/>
        <end position="751"/>
    </location>
</feature>
<protein>
    <submittedName>
        <fullName evidence="3">Uncharacterized protein</fullName>
    </submittedName>
</protein>
<proteinExistence type="predicted"/>
<evidence type="ECO:0000313" key="4">
    <source>
        <dbReference type="Proteomes" id="UP000807504"/>
    </source>
</evidence>